<dbReference type="GO" id="GO:0030687">
    <property type="term" value="C:preribosome, large subunit precursor"/>
    <property type="evidence" value="ECO:0007669"/>
    <property type="project" value="TreeGrafter"/>
</dbReference>
<feature type="region of interest" description="Disordered" evidence="1">
    <location>
        <begin position="208"/>
        <end position="231"/>
    </location>
</feature>
<dbReference type="Pfam" id="PF12756">
    <property type="entry name" value="zf-C2H2_2"/>
    <property type="match status" value="1"/>
</dbReference>
<dbReference type="InterPro" id="IPR040025">
    <property type="entry name" value="Znf622/Rei1/Reh1"/>
</dbReference>
<evidence type="ECO:0000259" key="2">
    <source>
        <dbReference type="Pfam" id="PF12756"/>
    </source>
</evidence>
<reference evidence="3 4" key="1">
    <citation type="journal article" date="2018" name="Mycol. Prog.">
        <title>Coniella lustricola, a new species from submerged detritus.</title>
        <authorList>
            <person name="Raudabaugh D.B."/>
            <person name="Iturriaga T."/>
            <person name="Carver A."/>
            <person name="Mondo S."/>
            <person name="Pangilinan J."/>
            <person name="Lipzen A."/>
            <person name="He G."/>
            <person name="Amirebrahimi M."/>
            <person name="Grigoriev I.V."/>
            <person name="Miller A.N."/>
        </authorList>
    </citation>
    <scope>NUCLEOTIDE SEQUENCE [LARGE SCALE GENOMIC DNA]</scope>
    <source>
        <strain evidence="3 4">B22-T-1</strain>
    </source>
</reference>
<evidence type="ECO:0000256" key="1">
    <source>
        <dbReference type="SAM" id="MobiDB-lite"/>
    </source>
</evidence>
<dbReference type="PANTHER" id="PTHR13182">
    <property type="entry name" value="ZINC FINGER PROTEIN 622"/>
    <property type="match status" value="1"/>
</dbReference>
<dbReference type="GO" id="GO:0042273">
    <property type="term" value="P:ribosomal large subunit biogenesis"/>
    <property type="evidence" value="ECO:0007669"/>
    <property type="project" value="TreeGrafter"/>
</dbReference>
<gene>
    <name evidence="3" type="ORF">BD289DRAFT_366754</name>
</gene>
<feature type="domain" description="ZN622/Rei1/Reh1 zinc finger C2H2-type" evidence="2">
    <location>
        <begin position="57"/>
        <end position="156"/>
    </location>
</feature>
<keyword evidence="3" id="KW-0479">Metal-binding</keyword>
<dbReference type="InParanoid" id="A0A2T3AAF3"/>
<proteinExistence type="predicted"/>
<evidence type="ECO:0000313" key="4">
    <source>
        <dbReference type="Proteomes" id="UP000241462"/>
    </source>
</evidence>
<evidence type="ECO:0000313" key="3">
    <source>
        <dbReference type="EMBL" id="PSR88686.1"/>
    </source>
</evidence>
<accession>A0A2T3AAF3</accession>
<dbReference type="InterPro" id="IPR036236">
    <property type="entry name" value="Znf_C2H2_sf"/>
</dbReference>
<dbReference type="AlphaFoldDB" id="A0A2T3AAF3"/>
<keyword evidence="3" id="KW-0863">Zinc-finger</keyword>
<dbReference type="Proteomes" id="UP000241462">
    <property type="component" value="Unassembled WGS sequence"/>
</dbReference>
<organism evidence="3 4">
    <name type="scientific">Coniella lustricola</name>
    <dbReference type="NCBI Taxonomy" id="2025994"/>
    <lineage>
        <taxon>Eukaryota</taxon>
        <taxon>Fungi</taxon>
        <taxon>Dikarya</taxon>
        <taxon>Ascomycota</taxon>
        <taxon>Pezizomycotina</taxon>
        <taxon>Sordariomycetes</taxon>
        <taxon>Sordariomycetidae</taxon>
        <taxon>Diaporthales</taxon>
        <taxon>Schizoparmaceae</taxon>
        <taxon>Coniella</taxon>
    </lineage>
</organism>
<protein>
    <submittedName>
        <fullName evidence="3">C2H2 type zinc-finger-domain-containing protein</fullName>
    </submittedName>
</protein>
<name>A0A2T3AAF3_9PEZI</name>
<dbReference type="OrthoDB" id="19329at2759"/>
<dbReference type="EMBL" id="KZ678425">
    <property type="protein sequence ID" value="PSR88686.1"/>
    <property type="molecule type" value="Genomic_DNA"/>
</dbReference>
<dbReference type="PANTHER" id="PTHR13182:SF8">
    <property type="entry name" value="CYTOPLASMIC 60S SUBUNIT BIOGENESIS FACTOR ZNF622"/>
    <property type="match status" value="1"/>
</dbReference>
<keyword evidence="4" id="KW-1185">Reference proteome</keyword>
<sequence>MPSCLSPDARKQVSRNANLLNDIRTRLSPDTSAANTIEAADNGEHHSAQEPVFLSTQCLFCNALSASFTDNAVHMRKKHGLMIPSSIDGGDLVLAVDTEAIVQYMHLVVFDWHECLFCHTQRQSLHAVQQHMMSRGHCKIDLQEAESEFRDFYEGSQGDDGDEADSSNEMDNAFTTTLTENEHLTQRAKVATMQNGKLSLSSGKLLAHRSDPASRNHRHKQLAKYPAGTGRRGFDSFLEEAHLGPATQSLPADGTSPSPLCSSSPSSCPVALSSLQSQALTRTERRLLAHSKSALGNALANMSSRDRSALSHLSAVERRATIITQLKQRDRAQVAERRYQSKLEGRGNLVLMEHFKNDVPGPRTG</sequence>
<keyword evidence="3" id="KW-0862">Zinc</keyword>
<dbReference type="STRING" id="2025994.A0A2T3AAF3"/>
<dbReference type="GO" id="GO:0008270">
    <property type="term" value="F:zinc ion binding"/>
    <property type="evidence" value="ECO:0007669"/>
    <property type="project" value="UniProtKB-KW"/>
</dbReference>
<dbReference type="SUPFAM" id="SSF57667">
    <property type="entry name" value="beta-beta-alpha zinc fingers"/>
    <property type="match status" value="1"/>
</dbReference>
<dbReference type="InterPro" id="IPR041661">
    <property type="entry name" value="ZN622/Rei1/Reh1_Znf-C2H2"/>
</dbReference>